<evidence type="ECO:0000259" key="3">
    <source>
        <dbReference type="PROSITE" id="PS51186"/>
    </source>
</evidence>
<evidence type="ECO:0000313" key="5">
    <source>
        <dbReference type="Proteomes" id="UP000275951"/>
    </source>
</evidence>
<dbReference type="AlphaFoldDB" id="A0A3Q9GIW6"/>
<evidence type="ECO:0000256" key="2">
    <source>
        <dbReference type="ARBA" id="ARBA00023315"/>
    </source>
</evidence>
<proteinExistence type="predicted"/>
<dbReference type="InterPro" id="IPR050832">
    <property type="entry name" value="Bact_Acetyltransf"/>
</dbReference>
<evidence type="ECO:0000313" key="4">
    <source>
        <dbReference type="EMBL" id="AZR05905.1"/>
    </source>
</evidence>
<keyword evidence="1 4" id="KW-0808">Transferase</keyword>
<name>A0A3Q9GIW6_9ACTO</name>
<keyword evidence="2" id="KW-0012">Acyltransferase</keyword>
<dbReference type="InterPro" id="IPR000182">
    <property type="entry name" value="GNAT_dom"/>
</dbReference>
<dbReference type="RefSeq" id="WP_108725919.1">
    <property type="nucleotide sequence ID" value="NZ_CP029001.1"/>
</dbReference>
<dbReference type="Pfam" id="PF13673">
    <property type="entry name" value="Acetyltransf_10"/>
    <property type="match status" value="1"/>
</dbReference>
<dbReference type="CDD" id="cd04301">
    <property type="entry name" value="NAT_SF"/>
    <property type="match status" value="1"/>
</dbReference>
<dbReference type="GO" id="GO:0016747">
    <property type="term" value="F:acyltransferase activity, transferring groups other than amino-acyl groups"/>
    <property type="evidence" value="ECO:0007669"/>
    <property type="project" value="InterPro"/>
</dbReference>
<dbReference type="PANTHER" id="PTHR43877">
    <property type="entry name" value="AMINOALKYLPHOSPHONATE N-ACETYLTRANSFERASE-RELATED-RELATED"/>
    <property type="match status" value="1"/>
</dbReference>
<feature type="domain" description="N-acetyltransferase" evidence="3">
    <location>
        <begin position="1"/>
        <end position="148"/>
    </location>
</feature>
<gene>
    <name evidence="4" type="ORF">EBQ10_00395</name>
</gene>
<dbReference type="EMBL" id="CP033905">
    <property type="protein sequence ID" value="AZR05905.1"/>
    <property type="molecule type" value="Genomic_DNA"/>
</dbReference>
<accession>A0A3Q9GIW6</accession>
<reference evidence="4 5" key="1">
    <citation type="submission" date="2018-11" db="EMBL/GenBank/DDBJ databases">
        <title>Multidrug-resistant genes are associated with an 42-kb island TGI1 carrying a complex class 1 integron in a Trueperella pyogenes.</title>
        <authorList>
            <person name="Dong W."/>
        </authorList>
    </citation>
    <scope>NUCLEOTIDE SEQUENCE [LARGE SCALE GENOMIC DNA]</scope>
    <source>
        <strain evidence="4 5">TP4</strain>
    </source>
</reference>
<dbReference type="SUPFAM" id="SSF55729">
    <property type="entry name" value="Acyl-CoA N-acyltransferases (Nat)"/>
    <property type="match status" value="1"/>
</dbReference>
<dbReference type="Gene3D" id="3.40.630.30">
    <property type="match status" value="1"/>
</dbReference>
<dbReference type="InterPro" id="IPR016181">
    <property type="entry name" value="Acyl_CoA_acyltransferase"/>
</dbReference>
<evidence type="ECO:0000256" key="1">
    <source>
        <dbReference type="ARBA" id="ARBA00022679"/>
    </source>
</evidence>
<protein>
    <submittedName>
        <fullName evidence="4">GNAT family N-acetyltransferase</fullName>
    </submittedName>
</protein>
<organism evidence="4 5">
    <name type="scientific">Trueperella pyogenes</name>
    <dbReference type="NCBI Taxonomy" id="1661"/>
    <lineage>
        <taxon>Bacteria</taxon>
        <taxon>Bacillati</taxon>
        <taxon>Actinomycetota</taxon>
        <taxon>Actinomycetes</taxon>
        <taxon>Actinomycetales</taxon>
        <taxon>Actinomycetaceae</taxon>
        <taxon>Trueperella</taxon>
    </lineage>
</organism>
<dbReference type="Proteomes" id="UP000275951">
    <property type="component" value="Chromosome"/>
</dbReference>
<sequence length="152" mass="17028">MNVWEVTTDSERERCYAIRTKVFVEEQKVAAENERDAFDTAPSTRHVLAEVAGRDAATARLLVDGPGHVHIGRMAVHAWARGSGVGRAVMEKIHEMAMDYAVDGVTRVELSAQETAMGFYRSLGYEAKSGERYLDEGMWHQDMVLDLRRAEA</sequence>
<dbReference type="PROSITE" id="PS51186">
    <property type="entry name" value="GNAT"/>
    <property type="match status" value="1"/>
</dbReference>